<dbReference type="AlphaFoldDB" id="A0A1H6RSP9"/>
<organism evidence="2 3">
    <name type="scientific">Allopseudospirillum japonicum</name>
    <dbReference type="NCBI Taxonomy" id="64971"/>
    <lineage>
        <taxon>Bacteria</taxon>
        <taxon>Pseudomonadati</taxon>
        <taxon>Pseudomonadota</taxon>
        <taxon>Gammaproteobacteria</taxon>
        <taxon>Oceanospirillales</taxon>
        <taxon>Oceanospirillaceae</taxon>
        <taxon>Allopseudospirillum</taxon>
    </lineage>
</organism>
<accession>A0A1H6RSP9</accession>
<evidence type="ECO:0000259" key="1">
    <source>
        <dbReference type="Pfam" id="PF07992"/>
    </source>
</evidence>
<dbReference type="GO" id="GO:0070221">
    <property type="term" value="P:sulfide oxidation, using sulfide:quinone oxidoreductase"/>
    <property type="evidence" value="ECO:0007669"/>
    <property type="project" value="TreeGrafter"/>
</dbReference>
<gene>
    <name evidence="2" type="ORF">SAMN05421831_104120</name>
</gene>
<reference evidence="3" key="1">
    <citation type="submission" date="2016-10" db="EMBL/GenBank/DDBJ databases">
        <authorList>
            <person name="Varghese N."/>
            <person name="Submissions S."/>
        </authorList>
    </citation>
    <scope>NUCLEOTIDE SEQUENCE [LARGE SCALE GENOMIC DNA]</scope>
    <source>
        <strain evidence="3">DSM 7165</strain>
    </source>
</reference>
<feature type="domain" description="FAD/NAD(P)-binding" evidence="1">
    <location>
        <begin position="54"/>
        <end position="172"/>
    </location>
</feature>
<dbReference type="EMBL" id="FNYH01000004">
    <property type="protein sequence ID" value="SEI56484.1"/>
    <property type="molecule type" value="Genomic_DNA"/>
</dbReference>
<sequence length="453" mass="49428">MPPLPSSSSPKQSIQVAAPQNPQRRQLIQLGLGALALSALPAGQVLARPTSQARIVILGAGAAGTAMANRLYNALEGVKITIAGARQQHLYQPGYTLVASGLWPQDQVATATADWIPAGVHWIPADVAEFMPDQRQVKLQDGQTLAYDVLVIATGCQLNYQQIEGMSTDLIGKHGIGSVYASPQAATATNQQIENLLQKGQGRAIFTLSNTPIKCAGAPLKMTFTTLSRLEDSGQREQFQVDFFTPYANKVFSVPVYNQFVLERWQEQQVGFHDQRVLTAIDAGSQMATFTHADGSTQQEKYDFIHVVPPMSAPDVVRSSELAWQQGPMAHQWLEIDQYSLQHRRYPEIFGVGDVIGTPFGKTAASVKKQAPVAEANILAFLAGHPLTAKYDGYTSCPMITSIGKAILAEFGYEGKLMPSFSFISPTEESWVVWVMKEKMLQPAYYAMLNGQV</sequence>
<dbReference type="InterPro" id="IPR015904">
    <property type="entry name" value="Sulphide_quinone_reductase"/>
</dbReference>
<evidence type="ECO:0000313" key="3">
    <source>
        <dbReference type="Proteomes" id="UP000242999"/>
    </source>
</evidence>
<proteinExistence type="predicted"/>
<dbReference type="GO" id="GO:0071949">
    <property type="term" value="F:FAD binding"/>
    <property type="evidence" value="ECO:0007669"/>
    <property type="project" value="TreeGrafter"/>
</dbReference>
<dbReference type="GO" id="GO:0070224">
    <property type="term" value="F:sulfide:quinone oxidoreductase activity"/>
    <property type="evidence" value="ECO:0007669"/>
    <property type="project" value="TreeGrafter"/>
</dbReference>
<dbReference type="Gene3D" id="3.50.50.60">
    <property type="entry name" value="FAD/NAD(P)-binding domain"/>
    <property type="match status" value="2"/>
</dbReference>
<dbReference type="PANTHER" id="PTHR10632">
    <property type="entry name" value="SULFIDE:QUINONE OXIDOREDUCTASE"/>
    <property type="match status" value="1"/>
</dbReference>
<dbReference type="RefSeq" id="WP_093308993.1">
    <property type="nucleotide sequence ID" value="NZ_FNYH01000004.1"/>
</dbReference>
<dbReference type="Proteomes" id="UP000242999">
    <property type="component" value="Unassembled WGS sequence"/>
</dbReference>
<dbReference type="OrthoDB" id="9802771at2"/>
<dbReference type="InterPro" id="IPR023753">
    <property type="entry name" value="FAD/NAD-binding_dom"/>
</dbReference>
<dbReference type="STRING" id="64971.SAMN05421831_104120"/>
<name>A0A1H6RSP9_9GAMM</name>
<keyword evidence="3" id="KW-1185">Reference proteome</keyword>
<dbReference type="SUPFAM" id="SSF51905">
    <property type="entry name" value="FAD/NAD(P)-binding domain"/>
    <property type="match status" value="2"/>
</dbReference>
<dbReference type="PROSITE" id="PS51318">
    <property type="entry name" value="TAT"/>
    <property type="match status" value="1"/>
</dbReference>
<dbReference type="InterPro" id="IPR006311">
    <property type="entry name" value="TAT_signal"/>
</dbReference>
<protein>
    <submittedName>
        <fullName evidence="2">Sulfide:quinone oxidoreductase</fullName>
    </submittedName>
</protein>
<dbReference type="PANTHER" id="PTHR10632:SF2">
    <property type="entry name" value="SULFIDE:QUINONE OXIDOREDUCTASE, MITOCHONDRIAL"/>
    <property type="match status" value="1"/>
</dbReference>
<evidence type="ECO:0000313" key="2">
    <source>
        <dbReference type="EMBL" id="SEI56484.1"/>
    </source>
</evidence>
<dbReference type="Pfam" id="PF07992">
    <property type="entry name" value="Pyr_redox_2"/>
    <property type="match status" value="1"/>
</dbReference>
<dbReference type="InterPro" id="IPR036188">
    <property type="entry name" value="FAD/NAD-bd_sf"/>
</dbReference>